<dbReference type="Proteomes" id="UP000094043">
    <property type="component" value="Chromosome 7"/>
</dbReference>
<reference evidence="7" key="1">
    <citation type="submission" date="2016-06" db="EMBL/GenBank/DDBJ databases">
        <authorList>
            <person name="Cuomo C."/>
            <person name="Litvintseva A."/>
            <person name="Heitman J."/>
            <person name="Chen Y."/>
            <person name="Sun S."/>
            <person name="Springer D."/>
            <person name="Dromer F."/>
            <person name="Young S."/>
            <person name="Zeng Q."/>
            <person name="Chapman S."/>
            <person name="Gujja S."/>
            <person name="Saif S."/>
            <person name="Birren B."/>
        </authorList>
    </citation>
    <scope>NUCLEOTIDE SEQUENCE</scope>
    <source>
        <strain evidence="7">CBS 7841</strain>
    </source>
</reference>
<feature type="compositionally biased region" description="Polar residues" evidence="6">
    <location>
        <begin position="433"/>
        <end position="445"/>
    </location>
</feature>
<dbReference type="SUPFAM" id="SSF57701">
    <property type="entry name" value="Zn2/Cys6 DNA-binding domain"/>
    <property type="match status" value="1"/>
</dbReference>
<protein>
    <submittedName>
        <fullName evidence="7">Uncharacterized protein</fullName>
    </submittedName>
</protein>
<dbReference type="PROSITE" id="PS50048">
    <property type="entry name" value="ZN2_CY6_FUNGAL_2"/>
    <property type="match status" value="1"/>
</dbReference>
<dbReference type="InterPro" id="IPR036864">
    <property type="entry name" value="Zn2-C6_fun-type_DNA-bd_sf"/>
</dbReference>
<reference evidence="7" key="2">
    <citation type="journal article" date="2022" name="Elife">
        <title>Obligate sexual reproduction of a homothallic fungus closely related to the Cryptococcus pathogenic species complex.</title>
        <authorList>
            <person name="Passer A.R."/>
            <person name="Clancey S.A."/>
            <person name="Shea T."/>
            <person name="David-Palma M."/>
            <person name="Averette A.F."/>
            <person name="Boekhout T."/>
            <person name="Porcel B.M."/>
            <person name="Nowrousian M."/>
            <person name="Cuomo C.A."/>
            <person name="Sun S."/>
            <person name="Heitman J."/>
            <person name="Coelho M.A."/>
        </authorList>
    </citation>
    <scope>NUCLEOTIDE SEQUENCE</scope>
    <source>
        <strain evidence="7">CBS 7841</strain>
    </source>
</reference>
<dbReference type="GO" id="GO:0008270">
    <property type="term" value="F:zinc ion binding"/>
    <property type="evidence" value="ECO:0007669"/>
    <property type="project" value="InterPro"/>
</dbReference>
<feature type="region of interest" description="Disordered" evidence="6">
    <location>
        <begin position="638"/>
        <end position="658"/>
    </location>
</feature>
<feature type="compositionally biased region" description="Polar residues" evidence="6">
    <location>
        <begin position="336"/>
        <end position="363"/>
    </location>
</feature>
<dbReference type="InterPro" id="IPR001138">
    <property type="entry name" value="Zn2Cys6_DnaBD"/>
</dbReference>
<evidence type="ECO:0000256" key="6">
    <source>
        <dbReference type="SAM" id="MobiDB-lite"/>
    </source>
</evidence>
<proteinExistence type="predicted"/>
<keyword evidence="4" id="KW-0804">Transcription</keyword>
<feature type="region of interest" description="Disordered" evidence="6">
    <location>
        <begin position="202"/>
        <end position="226"/>
    </location>
</feature>
<dbReference type="InterPro" id="IPR050815">
    <property type="entry name" value="TF_fung"/>
</dbReference>
<comment type="subcellular location">
    <subcellularLocation>
        <location evidence="1">Nucleus</location>
    </subcellularLocation>
</comment>
<dbReference type="VEuPathDB" id="FungiDB:L203_06362"/>
<organism evidence="7 8">
    <name type="scientific">Cryptococcus depauperatus CBS 7841</name>
    <dbReference type="NCBI Taxonomy" id="1295531"/>
    <lineage>
        <taxon>Eukaryota</taxon>
        <taxon>Fungi</taxon>
        <taxon>Dikarya</taxon>
        <taxon>Basidiomycota</taxon>
        <taxon>Agaricomycotina</taxon>
        <taxon>Tremellomycetes</taxon>
        <taxon>Tremellales</taxon>
        <taxon>Cryptococcaceae</taxon>
        <taxon>Cryptococcus</taxon>
    </lineage>
</organism>
<evidence type="ECO:0000313" key="7">
    <source>
        <dbReference type="EMBL" id="WVN90127.1"/>
    </source>
</evidence>
<accession>A0A1E3HLR4</accession>
<evidence type="ECO:0000256" key="2">
    <source>
        <dbReference type="ARBA" id="ARBA00022723"/>
    </source>
</evidence>
<dbReference type="AlphaFoldDB" id="A0A1E3HLR4"/>
<feature type="region of interest" description="Disordered" evidence="6">
    <location>
        <begin position="483"/>
        <end position="513"/>
    </location>
</feature>
<dbReference type="OrthoDB" id="39175at2759"/>
<keyword evidence="2" id="KW-0479">Metal-binding</keyword>
<dbReference type="GO" id="GO:0005634">
    <property type="term" value="C:nucleus"/>
    <property type="evidence" value="ECO:0007669"/>
    <property type="project" value="UniProtKB-SubCell"/>
</dbReference>
<keyword evidence="5" id="KW-0539">Nucleus</keyword>
<dbReference type="Gene3D" id="4.10.240.10">
    <property type="entry name" value="Zn(2)-C6 fungal-type DNA-binding domain"/>
    <property type="match status" value="1"/>
</dbReference>
<feature type="region of interest" description="Disordered" evidence="6">
    <location>
        <begin position="433"/>
        <end position="453"/>
    </location>
</feature>
<evidence type="ECO:0000256" key="3">
    <source>
        <dbReference type="ARBA" id="ARBA00023015"/>
    </source>
</evidence>
<evidence type="ECO:0000313" key="8">
    <source>
        <dbReference type="Proteomes" id="UP000094043"/>
    </source>
</evidence>
<dbReference type="GeneID" id="91089571"/>
<dbReference type="Pfam" id="PF00172">
    <property type="entry name" value="Zn_clus"/>
    <property type="match status" value="1"/>
</dbReference>
<dbReference type="PANTHER" id="PTHR47338:SF5">
    <property type="entry name" value="ZN(II)2CYS6 TRANSCRIPTION FACTOR (EUROFUNG)"/>
    <property type="match status" value="1"/>
</dbReference>
<reference evidence="7" key="3">
    <citation type="submission" date="2024-01" db="EMBL/GenBank/DDBJ databases">
        <authorList>
            <person name="Coelho M.A."/>
            <person name="David-Palma M."/>
            <person name="Shea T."/>
            <person name="Sun S."/>
            <person name="Cuomo C.A."/>
            <person name="Heitman J."/>
        </authorList>
    </citation>
    <scope>NUCLEOTIDE SEQUENCE</scope>
    <source>
        <strain evidence="7">CBS 7841</strain>
    </source>
</reference>
<dbReference type="PANTHER" id="PTHR47338">
    <property type="entry name" value="ZN(II)2CYS6 TRANSCRIPTION FACTOR (EUROFUNG)-RELATED"/>
    <property type="match status" value="1"/>
</dbReference>
<keyword evidence="8" id="KW-1185">Reference proteome</keyword>
<dbReference type="KEGG" id="cdep:91089571"/>
<feature type="region of interest" description="Disordered" evidence="6">
    <location>
        <begin position="166"/>
        <end position="185"/>
    </location>
</feature>
<feature type="region of interest" description="Disordered" evidence="6">
    <location>
        <begin position="322"/>
        <end position="392"/>
    </location>
</feature>
<dbReference type="PROSITE" id="PS00463">
    <property type="entry name" value="ZN2_CY6_FUNGAL_1"/>
    <property type="match status" value="1"/>
</dbReference>
<dbReference type="CDD" id="cd00067">
    <property type="entry name" value="GAL4"/>
    <property type="match status" value="1"/>
</dbReference>
<evidence type="ECO:0000256" key="1">
    <source>
        <dbReference type="ARBA" id="ARBA00004123"/>
    </source>
</evidence>
<sequence>MAYFQHFHNLFCLDGSDAEHQEQGDVVSLTRKDPLAGTKHGVPYESPVTQSPWASIVSNDEWTWSCQENPSSKLTSDYMHDEHNAALKPQGAEGGRTLRLGKPSLQGWDASEDGKGSSGEVCCTGQDGNGYQLPYGDFRPIVLNTGDRFSQLMKTKFGGDFSTCASKTSQSQGSTPAHQNNYPTMSQPMAASLSFAPVPLTREEKSHSINDTTPRSRSLKTEGKHPDMVKKRLRHTMDVDGCGMMRVSQRPTHLHAFAGKAQLYDKQCQEHVSAHGNITMQHQGQMAANRGKTHYQSYTAPAVALKTGHRFDQLLDAKLNCPPTEFQPSGPIPSATKMQPQPSFNSNLSDYSSTRSFSSQPTFSLPYAHPSPLPPLQSSPLHTDLDTPLSSSLSTGWMHEQLQTPNLAPIPSRHSQFCNYAVQCPSLSMASLDSITPGSSQQSLPHHSPTAVEPRLQDWSKVHVQPDLVAPLPMDATWIRETSEGDRSLYQRTPPTPHSSFKGYSASDKSTSNSVTDKLYSCDSLMPSLPLPMNSPLVPPTDPSMELGSCSNITNNNLPPLLKIRVHQKKDQSTSTSHMSLAREHVNKIPVVPSAMKRYIVTGPEECGMQDLNSCGNELFNTIKPFGIRKFSLKASVPMRRKRGRPRKDRYDKTDTSNLTAFPMDHRRSSENGCGDCGRNQIKHGKNGKEILPKTSIACQFCRLKKLKCDGVKPRCFHCVKRGEEVCEYEAVLRRRGPGKQNRKRLELS</sequence>
<feature type="compositionally biased region" description="Basic residues" evidence="6">
    <location>
        <begin position="639"/>
        <end position="648"/>
    </location>
</feature>
<evidence type="ECO:0000256" key="5">
    <source>
        <dbReference type="ARBA" id="ARBA00023242"/>
    </source>
</evidence>
<dbReference type="SMART" id="SM00066">
    <property type="entry name" value="GAL4"/>
    <property type="match status" value="1"/>
</dbReference>
<dbReference type="RefSeq" id="XP_066070827.1">
    <property type="nucleotide sequence ID" value="XM_066214730.1"/>
</dbReference>
<gene>
    <name evidence="7" type="ORF">L203_105362</name>
</gene>
<keyword evidence="3" id="KW-0805">Transcription regulation</keyword>
<dbReference type="EMBL" id="CP143790">
    <property type="protein sequence ID" value="WVN90127.1"/>
    <property type="molecule type" value="Genomic_DNA"/>
</dbReference>
<dbReference type="GO" id="GO:0000981">
    <property type="term" value="F:DNA-binding transcription factor activity, RNA polymerase II-specific"/>
    <property type="evidence" value="ECO:0007669"/>
    <property type="project" value="InterPro"/>
</dbReference>
<name>A0A1E3HLR4_9TREE</name>
<feature type="compositionally biased region" description="Low complexity" evidence="6">
    <location>
        <begin position="378"/>
        <end position="392"/>
    </location>
</feature>
<evidence type="ECO:0000256" key="4">
    <source>
        <dbReference type="ARBA" id="ARBA00023163"/>
    </source>
</evidence>